<accession>A0A7W6GNA9</accession>
<gene>
    <name evidence="2" type="ORF">GGR44_000964</name>
</gene>
<reference evidence="2 3" key="1">
    <citation type="submission" date="2020-08" db="EMBL/GenBank/DDBJ databases">
        <title>Genomic Encyclopedia of Type Strains, Phase IV (KMG-IV): sequencing the most valuable type-strain genomes for metagenomic binning, comparative biology and taxonomic classification.</title>
        <authorList>
            <person name="Goeker M."/>
        </authorList>
    </citation>
    <scope>NUCLEOTIDE SEQUENCE [LARGE SCALE GENOMIC DNA]</scope>
    <source>
        <strain evidence="2 3">DSM 29348</strain>
    </source>
</reference>
<dbReference type="AlphaFoldDB" id="A0A7W6GNA9"/>
<dbReference type="Proteomes" id="UP000552757">
    <property type="component" value="Unassembled WGS sequence"/>
</dbReference>
<proteinExistence type="predicted"/>
<keyword evidence="3" id="KW-1185">Reference proteome</keyword>
<name>A0A7W6GNA9_9SPHN</name>
<dbReference type="EMBL" id="JACIEB010000002">
    <property type="protein sequence ID" value="MBB3981317.1"/>
    <property type="molecule type" value="Genomic_DNA"/>
</dbReference>
<feature type="signal peptide" evidence="1">
    <location>
        <begin position="1"/>
        <end position="19"/>
    </location>
</feature>
<evidence type="ECO:0000256" key="1">
    <source>
        <dbReference type="SAM" id="SignalP"/>
    </source>
</evidence>
<keyword evidence="1" id="KW-0732">Signal</keyword>
<comment type="caution">
    <text evidence="2">The sequence shown here is derived from an EMBL/GenBank/DDBJ whole genome shotgun (WGS) entry which is preliminary data.</text>
</comment>
<protein>
    <submittedName>
        <fullName evidence="2">Uncharacterized protein</fullName>
    </submittedName>
</protein>
<organism evidence="2 3">
    <name type="scientific">Sphingobium fontiphilum</name>
    <dbReference type="NCBI Taxonomy" id="944425"/>
    <lineage>
        <taxon>Bacteria</taxon>
        <taxon>Pseudomonadati</taxon>
        <taxon>Pseudomonadota</taxon>
        <taxon>Alphaproteobacteria</taxon>
        <taxon>Sphingomonadales</taxon>
        <taxon>Sphingomonadaceae</taxon>
        <taxon>Sphingobium</taxon>
    </lineage>
</organism>
<evidence type="ECO:0000313" key="2">
    <source>
        <dbReference type="EMBL" id="MBB3981317.1"/>
    </source>
</evidence>
<sequence length="263" mass="28350">MRALWPAILLCAAAVPARAGTIAIGFAPPVGQDLLYHIEQLRPIAGEERRFVSDRRLRFERAGDGYILHMTLTRIDSDAPPDMAASYMAALSPLLDVTHDFRVDRSGRITALDNLDAVWSKARAGLDRMAAREKPDSAPWRAARNVLALFDALSPDARIDLLAGEVRPMLLFAGAVVEDGAGRGVSTVAGAPLGRPAPVRGSVAVMGRDGDALDISENLAGEGVSVAMRYRVSARTGLIERQDRALKLGTVELRERRTITSAF</sequence>
<feature type="chain" id="PRO_5031567784" evidence="1">
    <location>
        <begin position="20"/>
        <end position="263"/>
    </location>
</feature>
<evidence type="ECO:0000313" key="3">
    <source>
        <dbReference type="Proteomes" id="UP000552757"/>
    </source>
</evidence>